<evidence type="ECO:0000313" key="10">
    <source>
        <dbReference type="Proteomes" id="UP001183629"/>
    </source>
</evidence>
<protein>
    <submittedName>
        <fullName evidence="9">DNA-binding SARP family transcriptional activator</fullName>
    </submittedName>
</protein>
<evidence type="ECO:0000256" key="4">
    <source>
        <dbReference type="ARBA" id="ARBA00023163"/>
    </source>
</evidence>
<feature type="compositionally biased region" description="Low complexity" evidence="6">
    <location>
        <begin position="261"/>
        <end position="278"/>
    </location>
</feature>
<reference evidence="9 10" key="1">
    <citation type="submission" date="2023-07" db="EMBL/GenBank/DDBJ databases">
        <title>Sequencing the genomes of 1000 actinobacteria strains.</title>
        <authorList>
            <person name="Klenk H.-P."/>
        </authorList>
    </citation>
    <scope>NUCLEOTIDE SEQUENCE [LARGE SCALE GENOMIC DNA]</scope>
    <source>
        <strain evidence="9 10">DSM 44711</strain>
    </source>
</reference>
<dbReference type="GO" id="GO:0000160">
    <property type="term" value="P:phosphorelay signal transduction system"/>
    <property type="evidence" value="ECO:0007669"/>
    <property type="project" value="InterPro"/>
</dbReference>
<feature type="compositionally biased region" description="Pro residues" evidence="6">
    <location>
        <begin position="279"/>
        <end position="304"/>
    </location>
</feature>
<name>A0AAE4A1B0_9ACTN</name>
<dbReference type="SMART" id="SM01043">
    <property type="entry name" value="BTAD"/>
    <property type="match status" value="1"/>
</dbReference>
<feature type="compositionally biased region" description="Low complexity" evidence="6">
    <location>
        <begin position="327"/>
        <end position="344"/>
    </location>
</feature>
<dbReference type="PROSITE" id="PS51755">
    <property type="entry name" value="OMPR_PHOB"/>
    <property type="match status" value="1"/>
</dbReference>
<dbReference type="PANTHER" id="PTHR35807">
    <property type="entry name" value="TRANSCRIPTIONAL REGULATOR REDD-RELATED"/>
    <property type="match status" value="1"/>
</dbReference>
<dbReference type="RefSeq" id="WP_310424700.1">
    <property type="nucleotide sequence ID" value="NZ_JAVDYC010000001.1"/>
</dbReference>
<dbReference type="AlphaFoldDB" id="A0AAE4A1B0"/>
<keyword evidence="4" id="KW-0804">Transcription</keyword>
<evidence type="ECO:0000256" key="7">
    <source>
        <dbReference type="SAM" id="Phobius"/>
    </source>
</evidence>
<organism evidence="9 10">
    <name type="scientific">Catenuloplanes niger</name>
    <dbReference type="NCBI Taxonomy" id="587534"/>
    <lineage>
        <taxon>Bacteria</taxon>
        <taxon>Bacillati</taxon>
        <taxon>Actinomycetota</taxon>
        <taxon>Actinomycetes</taxon>
        <taxon>Micromonosporales</taxon>
        <taxon>Micromonosporaceae</taxon>
        <taxon>Catenuloplanes</taxon>
    </lineage>
</organism>
<dbReference type="GO" id="GO:0003677">
    <property type="term" value="F:DNA binding"/>
    <property type="evidence" value="ECO:0007669"/>
    <property type="project" value="UniProtKB-UniRule"/>
</dbReference>
<dbReference type="SUPFAM" id="SSF46894">
    <property type="entry name" value="C-terminal effector domain of the bipartite response regulators"/>
    <property type="match status" value="1"/>
</dbReference>
<evidence type="ECO:0000256" key="5">
    <source>
        <dbReference type="PROSITE-ProRule" id="PRU01091"/>
    </source>
</evidence>
<dbReference type="InterPro" id="IPR036388">
    <property type="entry name" value="WH-like_DNA-bd_sf"/>
</dbReference>
<dbReference type="Proteomes" id="UP001183629">
    <property type="component" value="Unassembled WGS sequence"/>
</dbReference>
<keyword evidence="2" id="KW-0805">Transcription regulation</keyword>
<dbReference type="CDD" id="cd15831">
    <property type="entry name" value="BTAD"/>
    <property type="match status" value="1"/>
</dbReference>
<keyword evidence="10" id="KW-1185">Reference proteome</keyword>
<keyword evidence="3 5" id="KW-0238">DNA-binding</keyword>
<evidence type="ECO:0000313" key="9">
    <source>
        <dbReference type="EMBL" id="MDR7327405.1"/>
    </source>
</evidence>
<keyword evidence="7" id="KW-0812">Transmembrane</keyword>
<dbReference type="EMBL" id="JAVDYC010000001">
    <property type="protein sequence ID" value="MDR7327405.1"/>
    <property type="molecule type" value="Genomic_DNA"/>
</dbReference>
<comment type="similarity">
    <text evidence="1">Belongs to the AfsR/DnrI/RedD regulatory family.</text>
</comment>
<dbReference type="SUPFAM" id="SSF48452">
    <property type="entry name" value="TPR-like"/>
    <property type="match status" value="1"/>
</dbReference>
<dbReference type="SMART" id="SM00862">
    <property type="entry name" value="Trans_reg_C"/>
    <property type="match status" value="1"/>
</dbReference>
<evidence type="ECO:0000256" key="3">
    <source>
        <dbReference type="ARBA" id="ARBA00023125"/>
    </source>
</evidence>
<feature type="DNA-binding region" description="OmpR/PhoB-type" evidence="5">
    <location>
        <begin position="1"/>
        <end position="93"/>
    </location>
</feature>
<evidence type="ECO:0000256" key="2">
    <source>
        <dbReference type="ARBA" id="ARBA00023015"/>
    </source>
</evidence>
<dbReference type="Gene3D" id="1.10.10.10">
    <property type="entry name" value="Winged helix-like DNA-binding domain superfamily/Winged helix DNA-binding domain"/>
    <property type="match status" value="1"/>
</dbReference>
<evidence type="ECO:0000259" key="8">
    <source>
        <dbReference type="PROSITE" id="PS51755"/>
    </source>
</evidence>
<dbReference type="Pfam" id="PF03704">
    <property type="entry name" value="BTAD"/>
    <property type="match status" value="1"/>
</dbReference>
<comment type="caution">
    <text evidence="9">The sequence shown here is derived from an EMBL/GenBank/DDBJ whole genome shotgun (WGS) entry which is preliminary data.</text>
</comment>
<evidence type="ECO:0000256" key="6">
    <source>
        <dbReference type="SAM" id="MobiDB-lite"/>
    </source>
</evidence>
<dbReference type="Gene3D" id="1.25.40.10">
    <property type="entry name" value="Tetratricopeptide repeat domain"/>
    <property type="match status" value="1"/>
</dbReference>
<feature type="transmembrane region" description="Helical" evidence="7">
    <location>
        <begin position="350"/>
        <end position="373"/>
    </location>
</feature>
<dbReference type="InterPro" id="IPR001867">
    <property type="entry name" value="OmpR/PhoB-type_DNA-bd"/>
</dbReference>
<dbReference type="InterPro" id="IPR005158">
    <property type="entry name" value="BTAD"/>
</dbReference>
<feature type="region of interest" description="Disordered" evidence="6">
    <location>
        <begin position="245"/>
        <end position="344"/>
    </location>
</feature>
<feature type="domain" description="OmpR/PhoB-type" evidence="8">
    <location>
        <begin position="1"/>
        <end position="93"/>
    </location>
</feature>
<proteinExistence type="inferred from homology"/>
<gene>
    <name evidence="9" type="ORF">J2S44_007655</name>
</gene>
<dbReference type="InterPro" id="IPR011990">
    <property type="entry name" value="TPR-like_helical_dom_sf"/>
</dbReference>
<dbReference type="InterPro" id="IPR016032">
    <property type="entry name" value="Sig_transdc_resp-reg_C-effctor"/>
</dbReference>
<keyword evidence="7" id="KW-0472">Membrane</keyword>
<dbReference type="PANTHER" id="PTHR35807:SF1">
    <property type="entry name" value="TRANSCRIPTIONAL REGULATOR REDD"/>
    <property type="match status" value="1"/>
</dbReference>
<accession>A0AAE4A1B0</accession>
<sequence>MLGPLTVRHGGRDGVMPGAKARTVLGHLVVHAGQLVTTDALIAEVWADAPPATAANTLQTYVSQLRRLLEPGRAAGERPRVLRTVPGGYLLDLPPDQPDSRRFEEAVRRARAAVEEREYDKAADLLHAALGWWRGPAYGTVPGETAAREAARLAECRLAATELRIDADLALGRHAEIVGELERFVAEQPWRERPVAQLMLALYRCHRQADALAVHRAARLRLVDELGVEPGPELRALEQRILRQDPDLLPDGGTPAPAPATPRAAPSHAAVPQVASPQVVPPQVAPPQSAPPQAAPPPIGPPEPRMIATATPRAATVSRATPEPLRTPDTGTPDTGTPGARTPAVGRRRAWWRGIAAGVALLLAAGAGTAVLASRRTADAAGGVFHEFDLAVRPGLGYDLDIPDGRPSDWHATNNPRSPDYDFLDLYRTSPESAHDQLSGVDLTNTNAFNAIHAVNRTDPPGTCRGLPRDGGGNVRLAALAAGARICLRTHDRRWAMLTVTRMPETREAVLALRVTVLND</sequence>
<dbReference type="GO" id="GO:0006355">
    <property type="term" value="P:regulation of DNA-templated transcription"/>
    <property type="evidence" value="ECO:0007669"/>
    <property type="project" value="InterPro"/>
</dbReference>
<dbReference type="Pfam" id="PF00486">
    <property type="entry name" value="Trans_reg_C"/>
    <property type="match status" value="1"/>
</dbReference>
<dbReference type="InterPro" id="IPR051677">
    <property type="entry name" value="AfsR-DnrI-RedD_regulator"/>
</dbReference>
<evidence type="ECO:0000256" key="1">
    <source>
        <dbReference type="ARBA" id="ARBA00005820"/>
    </source>
</evidence>
<keyword evidence="7" id="KW-1133">Transmembrane helix</keyword>